<accession>A0A976IKY1</accession>
<name>A0A976IKY1_BRELC</name>
<keyword evidence="2" id="KW-1185">Reference proteome</keyword>
<dbReference type="GeneID" id="94347081"/>
<proteinExistence type="predicted"/>
<dbReference type="AlphaFoldDB" id="A0A976IKY1"/>
<dbReference type="RefSeq" id="XP_067823237.1">
    <property type="nucleotide sequence ID" value="XM_067961410.1"/>
</dbReference>
<dbReference type="KEGG" id="blac:94347081"/>
<gene>
    <name evidence="1" type="ORF">CCR75_003313</name>
</gene>
<sequence>MSSATDREMQVGSVIPIGASGARVQGAHGPDNPVVWGSVTGEEAGAPMRPGAAGEPSPVLKVADGRGSQVAAVTGPGAGSFNGGGNL</sequence>
<comment type="caution">
    <text evidence="1">The sequence shown here is derived from an EMBL/GenBank/DDBJ whole genome shotgun (WGS) entry which is preliminary data.</text>
</comment>
<evidence type="ECO:0000313" key="2">
    <source>
        <dbReference type="Proteomes" id="UP000294530"/>
    </source>
</evidence>
<reference evidence="1 2" key="1">
    <citation type="journal article" date="2021" name="Genome Biol.">
        <title>AFLAP: assembly-free linkage analysis pipeline using k-mers from genome sequencing data.</title>
        <authorList>
            <person name="Fletcher K."/>
            <person name="Zhang L."/>
            <person name="Gil J."/>
            <person name="Han R."/>
            <person name="Cavanaugh K."/>
            <person name="Michelmore R."/>
        </authorList>
    </citation>
    <scope>NUCLEOTIDE SEQUENCE [LARGE SCALE GENOMIC DNA]</scope>
    <source>
        <strain evidence="1 2">SF5</strain>
    </source>
</reference>
<organism evidence="1 2">
    <name type="scientific">Bremia lactucae</name>
    <name type="common">Lettuce downy mildew</name>
    <dbReference type="NCBI Taxonomy" id="4779"/>
    <lineage>
        <taxon>Eukaryota</taxon>
        <taxon>Sar</taxon>
        <taxon>Stramenopiles</taxon>
        <taxon>Oomycota</taxon>
        <taxon>Peronosporomycetes</taxon>
        <taxon>Peronosporales</taxon>
        <taxon>Peronosporaceae</taxon>
        <taxon>Bremia</taxon>
    </lineage>
</organism>
<protein>
    <submittedName>
        <fullName evidence="1">Uncharacterized protein</fullName>
    </submittedName>
</protein>
<evidence type="ECO:0000313" key="1">
    <source>
        <dbReference type="EMBL" id="TDH73739.1"/>
    </source>
</evidence>
<dbReference type="Proteomes" id="UP000294530">
    <property type="component" value="Unassembled WGS sequence"/>
</dbReference>
<dbReference type="EMBL" id="SHOA02000028">
    <property type="protein sequence ID" value="TDH73739.1"/>
    <property type="molecule type" value="Genomic_DNA"/>
</dbReference>